<sequence>MKATIENTSDGLEIIDPIERIRQRLLTPKKVEPVPSRGRKIPYPVDTTRQIITNSLTVLTKESIYVHNDEGVLIAEVNPNQSLSLPDDRYVLDISSGMKVYFAVDSSMDIDFGSEDSEISFGSATEVVIGARSFHTNPAGTIKTTTDPSDLMKAVSLFSSALKTTSVERSYATLRGHPPIIELGNKLNIPDQFERPETGITIEIPSDVRHVLVVAPLAYYLGAKVVPGAEPLLRTPTGYSFRLGNGDEFESTVERVLRQVFFLDCIVRTEGEGPGPLYERQVVEPHLEFDIEETYNESLASRTEIYLKEPFETVMSYLPTWPVTTKLEENEKNVKFLPHLVEELSVIYTTQDDTFSNKSASHVLHEETRATAHQRWNTVRSSTVMGRSPLSAFRHSLDRSPRSGPIKIEVVCNDPKMNSEFVSVHSKYEERDRFPLEVTLHHNLTKDEFGDILAKNSDFLHYIGHIDREGFRCSNGKIDASKIDTVGATAFFLNACQSYRQGRQLIELGSQAGIVTLDDVKNREAVEVGSIVAQLLSHGFPMYATMDITRTVRTGGQQYQIIGAGKTTVSQPESGSPLLGIIKRKLGKRTIDCHTYITELSTLGGIHRPRIEPVDAYHLFPGNAGETPVTKRQLVDFLESGDFPVLLDSELRWSKEIKTTEL</sequence>
<proteinExistence type="predicted"/>
<evidence type="ECO:0000313" key="1">
    <source>
        <dbReference type="EMBL" id="MFC4541122.1"/>
    </source>
</evidence>
<evidence type="ECO:0000313" key="2">
    <source>
        <dbReference type="Proteomes" id="UP001595898"/>
    </source>
</evidence>
<protein>
    <recommendedName>
        <fullName evidence="3">CHAT domain-containing protein</fullName>
    </recommendedName>
</protein>
<organism evidence="1 2">
    <name type="scientific">Halosolutus amylolyticus</name>
    <dbReference type="NCBI Taxonomy" id="2932267"/>
    <lineage>
        <taxon>Archaea</taxon>
        <taxon>Methanobacteriati</taxon>
        <taxon>Methanobacteriota</taxon>
        <taxon>Stenosarchaea group</taxon>
        <taxon>Halobacteria</taxon>
        <taxon>Halobacteriales</taxon>
        <taxon>Natrialbaceae</taxon>
        <taxon>Halosolutus</taxon>
    </lineage>
</organism>
<reference evidence="1 2" key="1">
    <citation type="journal article" date="2019" name="Int. J. Syst. Evol. Microbiol.">
        <title>The Global Catalogue of Microorganisms (GCM) 10K type strain sequencing project: providing services to taxonomists for standard genome sequencing and annotation.</title>
        <authorList>
            <consortium name="The Broad Institute Genomics Platform"/>
            <consortium name="The Broad Institute Genome Sequencing Center for Infectious Disease"/>
            <person name="Wu L."/>
            <person name="Ma J."/>
        </authorList>
    </citation>
    <scope>NUCLEOTIDE SEQUENCE [LARGE SCALE GENOMIC DNA]</scope>
    <source>
        <strain evidence="1 2">WLHS5</strain>
    </source>
</reference>
<comment type="caution">
    <text evidence="1">The sequence shown here is derived from an EMBL/GenBank/DDBJ whole genome shotgun (WGS) entry which is preliminary data.</text>
</comment>
<evidence type="ECO:0008006" key="3">
    <source>
        <dbReference type="Google" id="ProtNLM"/>
    </source>
</evidence>
<dbReference type="EMBL" id="JBHSFA010000002">
    <property type="protein sequence ID" value="MFC4541122.1"/>
    <property type="molecule type" value="Genomic_DNA"/>
</dbReference>
<keyword evidence="2" id="KW-1185">Reference proteome</keyword>
<name>A0ABD5PKL4_9EURY</name>
<dbReference type="Proteomes" id="UP001595898">
    <property type="component" value="Unassembled WGS sequence"/>
</dbReference>
<gene>
    <name evidence="1" type="ORF">ACFO5R_04170</name>
</gene>
<accession>A0ABD5PKL4</accession>
<dbReference type="AlphaFoldDB" id="A0ABD5PKL4"/>
<dbReference type="RefSeq" id="WP_250139265.1">
    <property type="nucleotide sequence ID" value="NZ_JALIQP010000001.1"/>
</dbReference>